<keyword evidence="7" id="KW-1185">Reference proteome</keyword>
<dbReference type="GeneTree" id="ENSGT00900000141054"/>
<dbReference type="PANTHER" id="PTHR22538:SF0">
    <property type="entry name" value="CILIA- AND FLAGELLA-ASSOCIATED PROTEIN 74"/>
    <property type="match status" value="1"/>
</dbReference>
<dbReference type="NCBIfam" id="NF012200">
    <property type="entry name" value="choice_anch_D"/>
    <property type="match status" value="1"/>
</dbReference>
<comment type="subcellular location">
    <subcellularLocation>
        <location evidence="1">Cytoplasm</location>
    </subcellularLocation>
</comment>
<evidence type="ECO:0000259" key="4">
    <source>
        <dbReference type="Pfam" id="PF24778"/>
    </source>
</evidence>
<name>H3BIP4_LATCH</name>
<dbReference type="InterPro" id="IPR031549">
    <property type="entry name" value="ASH"/>
</dbReference>
<protein>
    <submittedName>
        <fullName evidence="6">Uncharacterized protein</fullName>
    </submittedName>
</protein>
<dbReference type="InParanoid" id="H3BIP4"/>
<evidence type="ECO:0000259" key="5">
    <source>
        <dbReference type="Pfam" id="PF24798"/>
    </source>
</evidence>
<dbReference type="Ensembl" id="ENSLACT00000021906.1">
    <property type="protein sequence ID" value="ENSLACP00000021765.1"/>
    <property type="gene ID" value="ENSLACG00000019127.1"/>
</dbReference>
<feature type="domain" description="CFAP74 third Ig-like" evidence="4">
    <location>
        <begin position="1"/>
        <end position="86"/>
    </location>
</feature>
<dbReference type="InterPro" id="IPR013783">
    <property type="entry name" value="Ig-like_fold"/>
</dbReference>
<dbReference type="InterPro" id="IPR056307">
    <property type="entry name" value="Ig-CFAP74_3rd"/>
</dbReference>
<dbReference type="InterPro" id="IPR056310">
    <property type="entry name" value="Ig-CFAP74_4th"/>
</dbReference>
<accession>H3BIP4</accession>
<evidence type="ECO:0000256" key="1">
    <source>
        <dbReference type="ARBA" id="ARBA00004496"/>
    </source>
</evidence>
<dbReference type="Pfam" id="PF24798">
    <property type="entry name" value="Ig-CFAP74_4th"/>
    <property type="match status" value="1"/>
</dbReference>
<dbReference type="HOGENOM" id="CLU_368669_0_0_1"/>
<dbReference type="Gene3D" id="2.60.40.10">
    <property type="entry name" value="Immunoglobulins"/>
    <property type="match status" value="4"/>
</dbReference>
<dbReference type="EMBL" id="AFYH01000829">
    <property type="status" value="NOT_ANNOTATED_CDS"/>
    <property type="molecule type" value="Genomic_DNA"/>
</dbReference>
<reference evidence="6" key="2">
    <citation type="submission" date="2025-08" db="UniProtKB">
        <authorList>
            <consortium name="Ensembl"/>
        </authorList>
    </citation>
    <scope>IDENTIFICATION</scope>
</reference>
<evidence type="ECO:0000313" key="7">
    <source>
        <dbReference type="Proteomes" id="UP000008672"/>
    </source>
</evidence>
<keyword evidence="2" id="KW-0963">Cytoplasm</keyword>
<dbReference type="GO" id="GO:0005737">
    <property type="term" value="C:cytoplasm"/>
    <property type="evidence" value="ECO:0007669"/>
    <property type="project" value="UniProtKB-SubCell"/>
</dbReference>
<dbReference type="STRING" id="7897.ENSLACP00000021765"/>
<feature type="domain" description="Abnormal spindle-like microcephaly-associated protein ASH" evidence="3">
    <location>
        <begin position="413"/>
        <end position="497"/>
    </location>
</feature>
<evidence type="ECO:0000256" key="2">
    <source>
        <dbReference type="ARBA" id="ARBA00022490"/>
    </source>
</evidence>
<evidence type="ECO:0000313" key="6">
    <source>
        <dbReference type="Ensembl" id="ENSLACP00000021765.1"/>
    </source>
</evidence>
<dbReference type="eggNOG" id="ENOG502QPUP">
    <property type="taxonomic scope" value="Eukaryota"/>
</dbReference>
<dbReference type="EMBL" id="AFYH01000828">
    <property type="status" value="NOT_ANNOTATED_CDS"/>
    <property type="molecule type" value="Genomic_DNA"/>
</dbReference>
<proteinExistence type="predicted"/>
<organism evidence="6 7">
    <name type="scientific">Latimeria chalumnae</name>
    <name type="common">Coelacanth</name>
    <dbReference type="NCBI Taxonomy" id="7897"/>
    <lineage>
        <taxon>Eukaryota</taxon>
        <taxon>Metazoa</taxon>
        <taxon>Chordata</taxon>
        <taxon>Craniata</taxon>
        <taxon>Vertebrata</taxon>
        <taxon>Euteleostomi</taxon>
        <taxon>Coelacanthiformes</taxon>
        <taxon>Coelacanthidae</taxon>
        <taxon>Latimeria</taxon>
    </lineage>
</organism>
<reference evidence="6" key="3">
    <citation type="submission" date="2025-09" db="UniProtKB">
        <authorList>
            <consortium name="Ensembl"/>
        </authorList>
    </citation>
    <scope>IDENTIFICATION</scope>
</reference>
<sequence>RAKITLRLKFEVCKELRNHMELLPKMGYIQAQSSFSVQLKFLPRHSLQEDAGKYFDRDTGVLEVPMTVYVADQTRVVPFTVHAVVTTSDLEFDRTEVDFGYCSIHESVWTSVKLTNKSILPQEFGFTGLPQYIDVQPGDGFGTLLPLEMLVIDLIFKPRKANEYSFELTCKSGINRDFKLFCKAVGVHPPLELSHSLVKFAATAFNDVSTATLYVINSHTSRNQFSHQVPRIGKGEIAPVGPTSFEFLVPEDSPIAITPVVGTVMPGKKCKVQVSFHPTFLDQQIREEAVRLLCLAAEAKALQERQEAELANANKEAEAVAVHFKKQKKTVALPEHLSYNLCSSLLSGSTDDYAAGLASLFRTTAGQFQSFIIPCFIATGETTLHEELGTLQYSPFNTLYLELHCPAVPPPVVVISDNGRNTIKFGEVAVGQTVKKTVTVQNISYEPLDLKSSILDLNGPFLIINALRPLLPGATHTLSISFTPGENKMFYETLEICSGKTTLFLNITGQGVNPVTACSEKGVIDMGYVLANDSATAKFTLQNLSSVAVSYHIMLASLSVHKHKDQQRLPTFLTPGRKSQAWVGTQNYSGLSVFAVSPVEGAVDPGTAQEFTVTFRPDHESLFYSDSLMVEVCEKIVLPQKLLAGGPRIKTKPLEMLQLSPLSLCSLCSITTQCKTLEEHTKPILLTLESLKADSTLTAAVRELRVGCIQTALPQAKKADQPIIDSASLTVKGDVTETYILCLTALIRGH</sequence>
<dbReference type="EMBL" id="AFYH01000825">
    <property type="status" value="NOT_ANNOTATED_CDS"/>
    <property type="molecule type" value="Genomic_DNA"/>
</dbReference>
<dbReference type="Pfam" id="PF24778">
    <property type="entry name" value="Ig-CFAP74_3rd"/>
    <property type="match status" value="1"/>
</dbReference>
<dbReference type="EMBL" id="AFYH01000827">
    <property type="status" value="NOT_ANNOTATED_CDS"/>
    <property type="molecule type" value="Genomic_DNA"/>
</dbReference>
<reference evidence="7" key="1">
    <citation type="submission" date="2011-08" db="EMBL/GenBank/DDBJ databases">
        <title>The draft genome of Latimeria chalumnae.</title>
        <authorList>
            <person name="Di Palma F."/>
            <person name="Alfoldi J."/>
            <person name="Johnson J."/>
            <person name="Berlin A."/>
            <person name="Gnerre S."/>
            <person name="Jaffe D."/>
            <person name="MacCallum I."/>
            <person name="Young S."/>
            <person name="Walker B.J."/>
            <person name="Lander E."/>
            <person name="Lindblad-Toh K."/>
        </authorList>
    </citation>
    <scope>NUCLEOTIDE SEQUENCE [LARGE SCALE GENOMIC DNA]</scope>
    <source>
        <strain evidence="7">Wild caught</strain>
    </source>
</reference>
<dbReference type="OMA" id="PRKANEY"/>
<dbReference type="Proteomes" id="UP000008672">
    <property type="component" value="Unassembled WGS sequence"/>
</dbReference>
<feature type="domain" description="CFAP74 fourth Ig-like" evidence="5">
    <location>
        <begin position="92"/>
        <end position="186"/>
    </location>
</feature>
<evidence type="ECO:0000259" key="3">
    <source>
        <dbReference type="Pfam" id="PF15780"/>
    </source>
</evidence>
<dbReference type="EMBL" id="AFYH01000830">
    <property type="status" value="NOT_ANNOTATED_CDS"/>
    <property type="molecule type" value="Genomic_DNA"/>
</dbReference>
<dbReference type="PANTHER" id="PTHR22538">
    <property type="entry name" value="CILIA- AND FLAGELLA-ASSOCIATED PROTEIN 74"/>
    <property type="match status" value="1"/>
</dbReference>
<dbReference type="AlphaFoldDB" id="H3BIP4"/>
<dbReference type="EMBL" id="AFYH01000826">
    <property type="status" value="NOT_ANNOTATED_CDS"/>
    <property type="molecule type" value="Genomic_DNA"/>
</dbReference>
<dbReference type="Pfam" id="PF15780">
    <property type="entry name" value="ASH"/>
    <property type="match status" value="1"/>
</dbReference>